<dbReference type="EMBL" id="JARKHS020033177">
    <property type="protein sequence ID" value="KAK8759318.1"/>
    <property type="molecule type" value="Genomic_DNA"/>
</dbReference>
<evidence type="ECO:0000256" key="1">
    <source>
        <dbReference type="SAM" id="MobiDB-lite"/>
    </source>
</evidence>
<keyword evidence="2" id="KW-1133">Transmembrane helix</keyword>
<feature type="transmembrane region" description="Helical" evidence="2">
    <location>
        <begin position="69"/>
        <end position="90"/>
    </location>
</feature>
<feature type="compositionally biased region" description="Basic and acidic residues" evidence="1">
    <location>
        <begin position="38"/>
        <end position="53"/>
    </location>
</feature>
<gene>
    <name evidence="3" type="ORF">V5799_003044</name>
</gene>
<accession>A0AAQ4DA28</accession>
<protein>
    <submittedName>
        <fullName evidence="3">Uncharacterized protein</fullName>
    </submittedName>
</protein>
<keyword evidence="2" id="KW-0472">Membrane</keyword>
<dbReference type="SUPFAM" id="SSF55486">
    <property type="entry name" value="Metalloproteases ('zincins'), catalytic domain"/>
    <property type="match status" value="1"/>
</dbReference>
<sequence>MTRAPHCRNERRRKAPTFGPDRDVYSGGTSCGDLTLQELRRRPDRAMAEERPVETSQGVSTPVPGPRAFAFNAVAAFGAMVVIVVLLSVYERQLPLRIRSASFCCPDVLDNIFSAANSNVDPCRNIFGHTCYALVTTRGDHPPPANLNTHPVDGFPKTDAGRAIAAYYRACVLSLDNYASVGRASAAVIGSVVNPPRSAPISSHGLLALIIDLSLKYGLPSVIEFSVDVTSNFEPYLKILPSPLVSPTESLAYSLLPKLKNDALETVYEDLQFHVDRDKVDAMLGDLPTLNVQPTQNYALDSIGELVPDVSPAEWKDLLGRYNVSDRHTIFSIQWQTLTNLFHTYFSPERREIAVITVLVAASVKLASVVLINADSRDAEIQTCRNRSQELMPLWILDQIRGVPTQPQDTAIKRAYDIVAATVLRIARSGMETSDLQDLEELFNEMRLLLPSEVVPAGLAIPMMTSVYAHAELVTRAYILQAQRHQALSSTISGTSLEDFLKNHVTIVGTVVTIPTSVYSLIPLSEDSEAMLLMSTVGVYIADSLWQFVFAKNWSASTNAALKAYRGCLLKNSRSIIEWPSRFLWLSVHTSVEASMDAEWDSVVNTGAAWNATRGQLFYMVFIRYLMCPAPHSMYPTFSQDVNSFMSGFRDFYRTFRCNVTASKITGAICSLRLLPSRGDSS</sequence>
<feature type="region of interest" description="Disordered" evidence="1">
    <location>
        <begin position="1"/>
        <end position="61"/>
    </location>
</feature>
<feature type="compositionally biased region" description="Basic residues" evidence="1">
    <location>
        <begin position="1"/>
        <end position="15"/>
    </location>
</feature>
<reference evidence="3 4" key="1">
    <citation type="journal article" date="2023" name="Arcadia Sci">
        <title>De novo assembly of a long-read Amblyomma americanum tick genome.</title>
        <authorList>
            <person name="Chou S."/>
            <person name="Poskanzer K.E."/>
            <person name="Rollins M."/>
            <person name="Thuy-Boun P.S."/>
        </authorList>
    </citation>
    <scope>NUCLEOTIDE SEQUENCE [LARGE SCALE GENOMIC DNA]</scope>
    <source>
        <strain evidence="3">F_SG_1</strain>
        <tissue evidence="3">Salivary glands</tissue>
    </source>
</reference>
<keyword evidence="4" id="KW-1185">Reference proteome</keyword>
<name>A0AAQ4DA28_AMBAM</name>
<evidence type="ECO:0000313" key="4">
    <source>
        <dbReference type="Proteomes" id="UP001321473"/>
    </source>
</evidence>
<dbReference type="Proteomes" id="UP001321473">
    <property type="component" value="Unassembled WGS sequence"/>
</dbReference>
<keyword evidence="2" id="KW-0812">Transmembrane</keyword>
<evidence type="ECO:0000256" key="2">
    <source>
        <dbReference type="SAM" id="Phobius"/>
    </source>
</evidence>
<proteinExistence type="predicted"/>
<organism evidence="3 4">
    <name type="scientific">Amblyomma americanum</name>
    <name type="common">Lone star tick</name>
    <dbReference type="NCBI Taxonomy" id="6943"/>
    <lineage>
        <taxon>Eukaryota</taxon>
        <taxon>Metazoa</taxon>
        <taxon>Ecdysozoa</taxon>
        <taxon>Arthropoda</taxon>
        <taxon>Chelicerata</taxon>
        <taxon>Arachnida</taxon>
        <taxon>Acari</taxon>
        <taxon>Parasitiformes</taxon>
        <taxon>Ixodida</taxon>
        <taxon>Ixodoidea</taxon>
        <taxon>Ixodidae</taxon>
        <taxon>Amblyomminae</taxon>
        <taxon>Amblyomma</taxon>
    </lineage>
</organism>
<dbReference type="AlphaFoldDB" id="A0AAQ4DA28"/>
<evidence type="ECO:0000313" key="3">
    <source>
        <dbReference type="EMBL" id="KAK8759318.1"/>
    </source>
</evidence>
<comment type="caution">
    <text evidence="3">The sequence shown here is derived from an EMBL/GenBank/DDBJ whole genome shotgun (WGS) entry which is preliminary data.</text>
</comment>